<evidence type="ECO:0000313" key="1">
    <source>
        <dbReference type="EMBL" id="SEC33582.1"/>
    </source>
</evidence>
<dbReference type="STRING" id="67331.SAMN04490357_1750"/>
<protein>
    <submittedName>
        <fullName evidence="1">Uncharacterized protein</fullName>
    </submittedName>
</protein>
<proteinExistence type="predicted"/>
<reference evidence="1 2" key="1">
    <citation type="submission" date="2016-10" db="EMBL/GenBank/DDBJ databases">
        <authorList>
            <person name="de Groot N.N."/>
        </authorList>
    </citation>
    <scope>NUCLEOTIDE SEQUENCE [LARGE SCALE GENOMIC DNA]</scope>
    <source>
        <strain evidence="1 2">DSM 40306</strain>
    </source>
</reference>
<organism evidence="1 2">
    <name type="scientific">Streptomyces misionensis</name>
    <dbReference type="NCBI Taxonomy" id="67331"/>
    <lineage>
        <taxon>Bacteria</taxon>
        <taxon>Bacillati</taxon>
        <taxon>Actinomycetota</taxon>
        <taxon>Actinomycetes</taxon>
        <taxon>Kitasatosporales</taxon>
        <taxon>Streptomycetaceae</taxon>
        <taxon>Streptomyces</taxon>
    </lineage>
</organism>
<sequence length="80" mass="8941">MALRSFGKDPETNGDHCPTVWLDEEKREFVFQGWKADEVLQAQCLETGPIPDTEAVVRLPVRMAQQIREALDAADGSAVR</sequence>
<dbReference type="AlphaFoldDB" id="A0A1H4RNT3"/>
<dbReference type="Proteomes" id="UP000182375">
    <property type="component" value="Unassembled WGS sequence"/>
</dbReference>
<evidence type="ECO:0000313" key="2">
    <source>
        <dbReference type="Proteomes" id="UP000182375"/>
    </source>
</evidence>
<accession>A0A1H4RNT3</accession>
<name>A0A1H4RNT3_9ACTN</name>
<dbReference type="EMBL" id="FNTD01000004">
    <property type="protein sequence ID" value="SEC33582.1"/>
    <property type="molecule type" value="Genomic_DNA"/>
</dbReference>
<gene>
    <name evidence="1" type="ORF">SAMN04490357_1750</name>
</gene>